<evidence type="ECO:0000313" key="3">
    <source>
        <dbReference type="EMBL" id="EAT39776.1"/>
    </source>
</evidence>
<feature type="signal peptide" evidence="2">
    <location>
        <begin position="1"/>
        <end position="19"/>
    </location>
</feature>
<evidence type="ECO:0000313" key="4">
    <source>
        <dbReference type="Proteomes" id="UP000682892"/>
    </source>
</evidence>
<organism evidence="3 4">
    <name type="scientific">Aedes aegypti</name>
    <name type="common">Yellowfever mosquito</name>
    <name type="synonym">Culex aegypti</name>
    <dbReference type="NCBI Taxonomy" id="7159"/>
    <lineage>
        <taxon>Eukaryota</taxon>
        <taxon>Metazoa</taxon>
        <taxon>Ecdysozoa</taxon>
        <taxon>Arthropoda</taxon>
        <taxon>Hexapoda</taxon>
        <taxon>Insecta</taxon>
        <taxon>Pterygota</taxon>
        <taxon>Neoptera</taxon>
        <taxon>Endopterygota</taxon>
        <taxon>Diptera</taxon>
        <taxon>Nematocera</taxon>
        <taxon>Culicoidea</taxon>
        <taxon>Culicidae</taxon>
        <taxon>Culicinae</taxon>
        <taxon>Aedini</taxon>
        <taxon>Aedes</taxon>
        <taxon>Stegomyia</taxon>
    </lineage>
</organism>
<reference evidence="3" key="1">
    <citation type="submission" date="2005-10" db="EMBL/GenBank/DDBJ databases">
        <authorList>
            <person name="Loftus B.J."/>
            <person name="Nene V.M."/>
            <person name="Hannick L.I."/>
            <person name="Bidwell S."/>
            <person name="Haas B."/>
            <person name="Amedeo P."/>
            <person name="Orvis J."/>
            <person name="Wortman J.R."/>
            <person name="White O.R."/>
            <person name="Salzberg S."/>
            <person name="Shumway M."/>
            <person name="Koo H."/>
            <person name="Zhao Y."/>
            <person name="Holmes M."/>
            <person name="Miller J."/>
            <person name="Schatz M."/>
            <person name="Pop M."/>
            <person name="Pai G."/>
            <person name="Utterback T."/>
            <person name="Rogers Y.-H."/>
            <person name="Kravitz S."/>
            <person name="Fraser C.M."/>
        </authorList>
    </citation>
    <scope>NUCLEOTIDE SEQUENCE</scope>
    <source>
        <strain evidence="3">Liverpool</strain>
    </source>
</reference>
<dbReference type="OMA" id="GKCRDVW"/>
<dbReference type="AlphaFoldDB" id="Q16YS3"/>
<gene>
    <name evidence="3" type="ORF">AaeL_AAEL008444</name>
</gene>
<dbReference type="HOGENOM" id="CLU_2387947_0_0_1"/>
<dbReference type="Proteomes" id="UP000682892">
    <property type="component" value="Unassembled WGS sequence"/>
</dbReference>
<evidence type="ECO:0000256" key="1">
    <source>
        <dbReference type="SAM" id="MobiDB-lite"/>
    </source>
</evidence>
<evidence type="ECO:0000256" key="2">
    <source>
        <dbReference type="SAM" id="SignalP"/>
    </source>
</evidence>
<protein>
    <submittedName>
        <fullName evidence="3">AAEL008444-PA</fullName>
    </submittedName>
</protein>
<keyword evidence="2" id="KW-0732">Signal</keyword>
<sequence length="94" mass="10265">MKILFVVCGILLVTLAAQGRPVCEECDDEAPLAFPDENVLKIVKVPHVKQEQSFEEAAPGSDIQETNIIDAPVVCPEGQKPDHNGKCRPVWNGK</sequence>
<accession>Q16YS3</accession>
<dbReference type="EMBL" id="CH477510">
    <property type="protein sequence ID" value="EAT39776.1"/>
    <property type="molecule type" value="Genomic_DNA"/>
</dbReference>
<reference evidence="3" key="3">
    <citation type="submission" date="2012-09" db="EMBL/GenBank/DDBJ databases">
        <authorList>
            <consortium name="VectorBase"/>
        </authorList>
    </citation>
    <scope>NUCLEOTIDE SEQUENCE</scope>
    <source>
        <strain evidence="3">Liverpool</strain>
    </source>
</reference>
<feature type="chain" id="PRO_5035160457" evidence="2">
    <location>
        <begin position="20"/>
        <end position="94"/>
    </location>
</feature>
<name>Q16YS3_AEDAE</name>
<feature type="region of interest" description="Disordered" evidence="1">
    <location>
        <begin position="74"/>
        <end position="94"/>
    </location>
</feature>
<proteinExistence type="predicted"/>
<reference evidence="3" key="2">
    <citation type="journal article" date="2007" name="Science">
        <title>Genome sequence of Aedes aegypti, a major arbovirus vector.</title>
        <authorList>
            <person name="Nene V."/>
            <person name="Wortman J.R."/>
            <person name="Lawson D."/>
            <person name="Haas B."/>
            <person name="Kodira C."/>
            <person name="Tu Z.J."/>
            <person name="Loftus B."/>
            <person name="Xi Z."/>
            <person name="Megy K."/>
            <person name="Grabherr M."/>
            <person name="Ren Q."/>
            <person name="Zdobnov E.M."/>
            <person name="Lobo N.F."/>
            <person name="Campbell K.S."/>
            <person name="Brown S.E."/>
            <person name="Bonaldo M.F."/>
            <person name="Zhu J."/>
            <person name="Sinkins S.P."/>
            <person name="Hogenkamp D.G."/>
            <person name="Amedeo P."/>
            <person name="Arensburger P."/>
            <person name="Atkinson P.W."/>
            <person name="Bidwell S."/>
            <person name="Biedler J."/>
            <person name="Birney E."/>
            <person name="Bruggner R.V."/>
            <person name="Costas J."/>
            <person name="Coy M.R."/>
            <person name="Crabtree J."/>
            <person name="Crawford M."/>
            <person name="Debruyn B."/>
            <person name="Decaprio D."/>
            <person name="Eiglmeier K."/>
            <person name="Eisenstadt E."/>
            <person name="El-Dorry H."/>
            <person name="Gelbart W.M."/>
            <person name="Gomes S.L."/>
            <person name="Hammond M."/>
            <person name="Hannick L.I."/>
            <person name="Hogan J.R."/>
            <person name="Holmes M.H."/>
            <person name="Jaffe D."/>
            <person name="Johnston J.S."/>
            <person name="Kennedy R.C."/>
            <person name="Koo H."/>
            <person name="Kravitz S."/>
            <person name="Kriventseva E.V."/>
            <person name="Kulp D."/>
            <person name="Labutti K."/>
            <person name="Lee E."/>
            <person name="Li S."/>
            <person name="Lovin D.D."/>
            <person name="Mao C."/>
            <person name="Mauceli E."/>
            <person name="Menck C.F."/>
            <person name="Miller J.R."/>
            <person name="Montgomery P."/>
            <person name="Mori A."/>
            <person name="Nascimento A.L."/>
            <person name="Naveira H.F."/>
            <person name="Nusbaum C."/>
            <person name="O'leary S."/>
            <person name="Orvis J."/>
            <person name="Pertea M."/>
            <person name="Quesneville H."/>
            <person name="Reidenbach K.R."/>
            <person name="Rogers Y.H."/>
            <person name="Roth C.W."/>
            <person name="Schneider J.R."/>
            <person name="Schatz M."/>
            <person name="Shumway M."/>
            <person name="Stanke M."/>
            <person name="Stinson E.O."/>
            <person name="Tubio J.M."/>
            <person name="Vanzee J.P."/>
            <person name="Verjovski-Almeida S."/>
            <person name="Werner D."/>
            <person name="White O."/>
            <person name="Wyder S."/>
            <person name="Zeng Q."/>
            <person name="Zhao Q."/>
            <person name="Zhao Y."/>
            <person name="Hill C.A."/>
            <person name="Raikhel A.S."/>
            <person name="Soares M.B."/>
            <person name="Knudson D.L."/>
            <person name="Lee N.H."/>
            <person name="Galagan J."/>
            <person name="Salzberg S.L."/>
            <person name="Paulsen I.T."/>
            <person name="Dimopoulos G."/>
            <person name="Collins F.H."/>
            <person name="Birren B."/>
            <person name="Fraser-Liggett C.M."/>
            <person name="Severson D.W."/>
        </authorList>
    </citation>
    <scope>NUCLEOTIDE SEQUENCE [LARGE SCALE GENOMIC DNA]</scope>
    <source>
        <strain evidence="3">Liverpool</strain>
    </source>
</reference>